<evidence type="ECO:0000313" key="2">
    <source>
        <dbReference type="Proteomes" id="UP001156389"/>
    </source>
</evidence>
<gene>
    <name evidence="1" type="ORF">LHJ74_30875</name>
</gene>
<dbReference type="Proteomes" id="UP001156389">
    <property type="component" value="Unassembled WGS sequence"/>
</dbReference>
<dbReference type="EMBL" id="JAJAGO010000019">
    <property type="protein sequence ID" value="MCT2594261.1"/>
    <property type="molecule type" value="Genomic_DNA"/>
</dbReference>
<name>A0ABT2K258_9ACTN</name>
<sequence length="76" mass="8670">MAYCPDSDTVRLNGRTHHLSYLIPDDTYDGMIHDAAMLPLLAGFARRALLASIARWYGVNDRIAFLIARDMYKVLR</sequence>
<comment type="caution">
    <text evidence="1">The sequence shown here is derived from an EMBL/GenBank/DDBJ whole genome shotgun (WGS) entry which is preliminary data.</text>
</comment>
<organism evidence="1 2">
    <name type="scientific">Streptomyces gossypii</name>
    <dbReference type="NCBI Taxonomy" id="2883101"/>
    <lineage>
        <taxon>Bacteria</taxon>
        <taxon>Bacillati</taxon>
        <taxon>Actinomycetota</taxon>
        <taxon>Actinomycetes</taxon>
        <taxon>Kitasatosporales</taxon>
        <taxon>Streptomycetaceae</taxon>
        <taxon>Streptomyces</taxon>
    </lineage>
</organism>
<proteinExistence type="predicted"/>
<dbReference type="RefSeq" id="WP_260221590.1">
    <property type="nucleotide sequence ID" value="NZ_JAJAGO010000019.1"/>
</dbReference>
<reference evidence="1 2" key="1">
    <citation type="submission" date="2021-10" db="EMBL/GenBank/DDBJ databases">
        <title>Streptomyces gossypii sp. nov., isolated from soil collected from cotton field.</title>
        <authorList>
            <person name="Ge X."/>
            <person name="Chen X."/>
            <person name="Liu W."/>
        </authorList>
    </citation>
    <scope>NUCLEOTIDE SEQUENCE [LARGE SCALE GENOMIC DNA]</scope>
    <source>
        <strain evidence="1 2">N2-109</strain>
    </source>
</reference>
<keyword evidence="2" id="KW-1185">Reference proteome</keyword>
<protein>
    <submittedName>
        <fullName evidence="1">Uncharacterized protein</fullName>
    </submittedName>
</protein>
<evidence type="ECO:0000313" key="1">
    <source>
        <dbReference type="EMBL" id="MCT2594261.1"/>
    </source>
</evidence>
<accession>A0ABT2K258</accession>